<name>A0A2V2W7K9_TRYCR</name>
<protein>
    <submittedName>
        <fullName evidence="2">Uncharacterized protein</fullName>
    </submittedName>
</protein>
<feature type="compositionally biased region" description="Low complexity" evidence="1">
    <location>
        <begin position="1267"/>
        <end position="1286"/>
    </location>
</feature>
<feature type="region of interest" description="Disordered" evidence="1">
    <location>
        <begin position="1559"/>
        <end position="1584"/>
    </location>
</feature>
<dbReference type="VEuPathDB" id="TriTrypDB:TcBrA4_0055330"/>
<dbReference type="VEuPathDB" id="TriTrypDB:C3747_148g65"/>
<dbReference type="VEuPathDB" id="TriTrypDB:Tc_MARK_5931"/>
<feature type="region of interest" description="Disordered" evidence="1">
    <location>
        <begin position="1244"/>
        <end position="1290"/>
    </location>
</feature>
<feature type="compositionally biased region" description="Polar residues" evidence="1">
    <location>
        <begin position="2179"/>
        <end position="2204"/>
    </location>
</feature>
<feature type="compositionally biased region" description="Basic and acidic residues" evidence="1">
    <location>
        <begin position="1575"/>
        <end position="1584"/>
    </location>
</feature>
<gene>
    <name evidence="2" type="ORF">C3747_148g65</name>
</gene>
<accession>A0A2V2W7K9</accession>
<dbReference type="VEuPathDB" id="TriTrypDB:ECC02_005294"/>
<feature type="region of interest" description="Disordered" evidence="1">
    <location>
        <begin position="1630"/>
        <end position="1649"/>
    </location>
</feature>
<dbReference type="VEuPathDB" id="TriTrypDB:TCSYLVIO_007203"/>
<comment type="caution">
    <text evidence="2">The sequence shown here is derived from an EMBL/GenBank/DDBJ whole genome shotgun (WGS) entry which is preliminary data.</text>
</comment>
<dbReference type="OrthoDB" id="273460at2759"/>
<dbReference type="VEuPathDB" id="TriTrypDB:C4B63_38g45"/>
<dbReference type="VEuPathDB" id="TriTrypDB:TCDM_05646"/>
<dbReference type="EMBL" id="PRFC01000148">
    <property type="protein sequence ID" value="PWV04578.1"/>
    <property type="molecule type" value="Genomic_DNA"/>
</dbReference>
<evidence type="ECO:0000313" key="2">
    <source>
        <dbReference type="EMBL" id="PWV04578.1"/>
    </source>
</evidence>
<dbReference type="Proteomes" id="UP000246078">
    <property type="component" value="Unassembled WGS sequence"/>
</dbReference>
<proteinExistence type="predicted"/>
<organism evidence="2 3">
    <name type="scientific">Trypanosoma cruzi</name>
    <dbReference type="NCBI Taxonomy" id="5693"/>
    <lineage>
        <taxon>Eukaryota</taxon>
        <taxon>Discoba</taxon>
        <taxon>Euglenozoa</taxon>
        <taxon>Kinetoplastea</taxon>
        <taxon>Metakinetoplastina</taxon>
        <taxon>Trypanosomatida</taxon>
        <taxon>Trypanosomatidae</taxon>
        <taxon>Trypanosoma</taxon>
        <taxon>Schizotrypanum</taxon>
    </lineage>
</organism>
<feature type="region of interest" description="Disordered" evidence="1">
    <location>
        <begin position="2216"/>
        <end position="2325"/>
    </location>
</feature>
<feature type="region of interest" description="Disordered" evidence="1">
    <location>
        <begin position="2170"/>
        <end position="2204"/>
    </location>
</feature>
<evidence type="ECO:0000256" key="1">
    <source>
        <dbReference type="SAM" id="MobiDB-lite"/>
    </source>
</evidence>
<feature type="region of interest" description="Disordered" evidence="1">
    <location>
        <begin position="1662"/>
        <end position="1686"/>
    </location>
</feature>
<dbReference type="VEuPathDB" id="TriTrypDB:TcCLB.506649.90"/>
<reference evidence="2 3" key="1">
    <citation type="journal article" date="2018" name="Microb. Genom.">
        <title>Expanding an expanded genome: long-read sequencing of Trypanosoma cruzi.</title>
        <authorList>
            <person name="Berna L."/>
            <person name="Rodriguez M."/>
            <person name="Chiribao M.L."/>
            <person name="Parodi-Talice A."/>
            <person name="Pita S."/>
            <person name="Rijo G."/>
            <person name="Alvarez-Valin F."/>
            <person name="Robello C."/>
        </authorList>
    </citation>
    <scope>NUCLEOTIDE SEQUENCE [LARGE SCALE GENOMIC DNA]</scope>
    <source>
        <strain evidence="2 3">TCC</strain>
    </source>
</reference>
<dbReference type="VEuPathDB" id="TriTrypDB:TcYC6_0025530"/>
<dbReference type="VEuPathDB" id="TriTrypDB:TcCLB.508349.30"/>
<sequence>MSGIAFTSSTELCLGHGKQPGYARVLACRRYGPVKGKEDEVAAVFLDEKKNKLRVWRERKGITTLRGAGKYTTRIIDTATDGLFAALFFHHDKGRRLGLAIVQLSSSSAARLAGDPVDCSEKLDAVLADLLSREKKGKETTAQLQICCSGLKQTDSGLVVSLLVSTRTGEVYIVIGSVWENKWRCFGLDAAFGMPASLCIQSDRVVSVLSCAVGPPIDHAIAVTSPTIELALSVFEAINVVSDDNERKSYVSSRPAGLQYCVMLHEAIFSLDDGDPTIRVCYQSQLFPLPEGEGGVCVTPLCRIYADSELQRYAVVVSLASQSYLVHLRRSPFNMELVSGCTKLGLQSPPNSVVWLRLQHPLRPEGGLQIVLVLSQDYRLYAAEAFGKAINVEVGDGSNMVRFIPPAKSCFGDEQTVESFADSTRLVRVGENELLCSNGLLAVVLRVTALDIDGDMPCECFFPSTIDDAMPERRIVTLVKSLSHIEKKSNLSQTELFQLVFRRVLPLLRLAGSCQREVFLAQRVFQALLSAAAPKSASDWRNLWGLTMLLQRTLSRRDLDHSVVYTDMFFVQLADNYVRFQGTLAEQEQANEALLSVVSEELKCTWKKFVQEQDDDTSFVLDSLAERVSLVILAEECVRRMVVISALTNGTHVVSVGNRLSHVIHTIATALLASCLEVPVYINEDNEGRMFCQMKQVGEKSLFLPPHPFKDRAEFEYAMTLSTDLLCVTSPDTHATVYPTALLSMLQSRRYHVVSAFLQIFTAPLTECLMPLGPICNNAQLLTECSAAVFLTETTLFENILSEPAPSDILCVLCGGSLRNDYFNTDLWRYIEGILSKDTQAVIVAAVIHAMTDRLIASQNNYSASVIKVLMKEGLKNPLQEDASVETCRKRLRIMLDRLEHLWACVAPWLPYKLEDIASNVLTSNAAVQNGRHKGKTISNDSVVFRTCVLCFRLLALIGYSQHTEEEITELTKQATGDASILARVASLLLQAIDNLNGTALPVESLQWRCVDLAAMSVPMCAATPGLAGFMQEVLQQSEASLTVITPLKQYYYTVLDRLMGVAEANGNGGAGAPFAELRVQMWERKRGGSPTTEKSIQYFLWSKGGGADVPEWPGDHKLPNRRYLINTEWPDTMWPIEFVPHFLEECLARTQERIHGCDTTDCPKEGYSSPQFSHALFHQLCTLSPPVRNHALIAPSETTGAVTKRSVPTLSQEIHVGRDGRFPSSVDSASVLVAPSTARWKTSPELRPLATNSPHVSGNDDALTTSSSALSSSPARVARSPPRFSVSGGSLGAAAAAAAANALFPPERVAWWETEDTFDEAARRQSAIQETLKDINIEITTTATSYTTATSEIEMHSPGEFEKSARSMSFSPNRCKRHNVHHYRCAKHRLNGIHMKERYRSGSRSCHGHTRLVRESSHFISSAAPKEKALMNFKLLQFKNVLRPPELPLSMATEERVQLVEPGIPKGKEDLTPPQLLSLRGKPHMPRVNLFAWIGAEKNESEGAGNGAGGKNELTARSPGFLAGQPLPLRTLTPPGLPPSSVFISPSSLLTLKVPANAHATSQETAPRAMEANRAQEEDPRVVDTDEALGPITSTTLNVLVTPVPSTVQQKVPINVTAPLLTSISYETMPPSSSDEKHTGLMRSGGAASVPIRREEEVVRESLKPEVPLPPTISQPVATPAEGKVRSVTPLKEPVLSPSEKVAFQKYVDELKATGAGAVPVPVPPPKVRESPPASTTPIKALGVSREAPELRKEYDTLEVVKELLAKHEERQAKHFHDVIETIRTSIQRPTYSEVNSHSAVQPTQGLSAMEQAALVRHTIQQKDKLLMMNQDLLELHARAERLVASPVSKEAQTYASTRTVAGGENALPVSQSTVPLAVPWQGANTTSTTKGEVATMSSGVQVGVGLKKTDDATTMATAPSPSPIPPATEQAAAEAPTAPASQMIHDNRNVMTNIVPDPSSAMSINRSLSSLYQINAELLRVNATAADMERAIQESRELLHRHASLGNAHMSAVEGSLMVDAMRRRTAALEQQLTTMNTTSVKIPYGEDQKREGAEKWHAPSELERIPSQRVLISPTVEGGSTVCVDEGATRKTSPPCHFVFTNENIETESDSLLGFDPPPPPSVSKQEATRHIFHSHTEEILRGDPIAVNAVTTEAKVVPSHTSAFLSRATDPVSVNRAQSLSVDRRGNSLQPRGSGSSSRQMMDLAQLYKAAESSSMKLTPRKSVTPPRTRMRVVSSPEPVPERLSMYMPSTAKTRTRRANSSSKSILHASEPHHRSLSTEGKVPTTTAVKANKTETAMAPKRNSTKAPSSGRESRRRDTLALHTSRRLAELQRAFL</sequence>
<dbReference type="VEuPathDB" id="TriTrypDB:TcCL_NonESM07917"/>
<evidence type="ECO:0000313" key="3">
    <source>
        <dbReference type="Proteomes" id="UP000246078"/>
    </source>
</evidence>
<dbReference type="VEuPathDB" id="TriTrypDB:TcG_03692"/>
<dbReference type="VEuPathDB" id="TriTrypDB:C4B63_38g43"/>